<dbReference type="EMBL" id="BMRP01000044">
    <property type="protein sequence ID" value="GGU94005.1"/>
    <property type="molecule type" value="Genomic_DNA"/>
</dbReference>
<evidence type="ECO:0008006" key="8">
    <source>
        <dbReference type="Google" id="ProtNLM"/>
    </source>
</evidence>
<protein>
    <recommendedName>
        <fullName evidence="8">DoxX family protein</fullName>
    </recommendedName>
</protein>
<feature type="transmembrane region" description="Helical" evidence="5">
    <location>
        <begin position="73"/>
        <end position="93"/>
    </location>
</feature>
<keyword evidence="4 5" id="KW-0472">Membrane</keyword>
<feature type="transmembrane region" description="Helical" evidence="5">
    <location>
        <begin position="46"/>
        <end position="67"/>
    </location>
</feature>
<dbReference type="Proteomes" id="UP000654471">
    <property type="component" value="Unassembled WGS sequence"/>
</dbReference>
<reference evidence="7" key="1">
    <citation type="journal article" date="2019" name="Int. J. Syst. Evol. Microbiol.">
        <title>The Global Catalogue of Microorganisms (GCM) 10K type strain sequencing project: providing services to taxonomists for standard genome sequencing and annotation.</title>
        <authorList>
            <consortium name="The Broad Institute Genomics Platform"/>
            <consortium name="The Broad Institute Genome Sequencing Center for Infectious Disease"/>
            <person name="Wu L."/>
            <person name="Ma J."/>
        </authorList>
    </citation>
    <scope>NUCLEOTIDE SEQUENCE [LARGE SCALE GENOMIC DNA]</scope>
    <source>
        <strain evidence="7">JCM 3399</strain>
    </source>
</reference>
<dbReference type="RefSeq" id="WP_189307179.1">
    <property type="nucleotide sequence ID" value="NZ_BMRP01000044.1"/>
</dbReference>
<dbReference type="InterPro" id="IPR032808">
    <property type="entry name" value="DoxX"/>
</dbReference>
<name>A0ABQ2VN01_9ACTN</name>
<evidence type="ECO:0000313" key="7">
    <source>
        <dbReference type="Proteomes" id="UP000654471"/>
    </source>
</evidence>
<comment type="subcellular location">
    <subcellularLocation>
        <location evidence="1">Membrane</location>
        <topology evidence="1">Multi-pass membrane protein</topology>
    </subcellularLocation>
</comment>
<evidence type="ECO:0000256" key="4">
    <source>
        <dbReference type="ARBA" id="ARBA00023136"/>
    </source>
</evidence>
<feature type="transmembrane region" description="Helical" evidence="5">
    <location>
        <begin position="100"/>
        <end position="119"/>
    </location>
</feature>
<organism evidence="6 7">
    <name type="scientific">Streptomyces albospinus</name>
    <dbReference type="NCBI Taxonomy" id="285515"/>
    <lineage>
        <taxon>Bacteria</taxon>
        <taxon>Bacillati</taxon>
        <taxon>Actinomycetota</taxon>
        <taxon>Actinomycetes</taxon>
        <taxon>Kitasatosporales</taxon>
        <taxon>Streptomycetaceae</taxon>
        <taxon>Streptomyces</taxon>
    </lineage>
</organism>
<evidence type="ECO:0000256" key="3">
    <source>
        <dbReference type="ARBA" id="ARBA00022989"/>
    </source>
</evidence>
<accession>A0ABQ2VN01</accession>
<evidence type="ECO:0000313" key="6">
    <source>
        <dbReference type="EMBL" id="GGU94005.1"/>
    </source>
</evidence>
<gene>
    <name evidence="6" type="ORF">GCM10010211_71320</name>
</gene>
<evidence type="ECO:0000256" key="1">
    <source>
        <dbReference type="ARBA" id="ARBA00004141"/>
    </source>
</evidence>
<dbReference type="Pfam" id="PF13564">
    <property type="entry name" value="DoxX_2"/>
    <property type="match status" value="1"/>
</dbReference>
<keyword evidence="3 5" id="KW-1133">Transmembrane helix</keyword>
<keyword evidence="7" id="KW-1185">Reference proteome</keyword>
<comment type="caution">
    <text evidence="6">The sequence shown here is derived from an EMBL/GenBank/DDBJ whole genome shotgun (WGS) entry which is preliminary data.</text>
</comment>
<evidence type="ECO:0000256" key="5">
    <source>
        <dbReference type="SAM" id="Phobius"/>
    </source>
</evidence>
<evidence type="ECO:0000256" key="2">
    <source>
        <dbReference type="ARBA" id="ARBA00022692"/>
    </source>
</evidence>
<keyword evidence="2 5" id="KW-0812">Transmembrane</keyword>
<sequence length="124" mass="12406">MNTFLWILTGLLAVLFLAAGAAKLLQPKEKVVATSGAWAADYSPGAIKAIGLLEILGALGAVLPAAVDTAVGLVPAAATGLGLLMIGAGAVHARRGEGRNVAVNALLLAMAAVVAWGRFGPYAF</sequence>
<proteinExistence type="predicted"/>
<feature type="transmembrane region" description="Helical" evidence="5">
    <location>
        <begin position="6"/>
        <end position="25"/>
    </location>
</feature>